<proteinExistence type="predicted"/>
<evidence type="ECO:0000313" key="3">
    <source>
        <dbReference type="EMBL" id="OEU89879.1"/>
    </source>
</evidence>
<keyword evidence="4" id="KW-1185">Reference proteome</keyword>
<organism evidence="3 4">
    <name type="scientific">Streptomyces abyssalis</name>
    <dbReference type="NCBI Taxonomy" id="933944"/>
    <lineage>
        <taxon>Bacteria</taxon>
        <taxon>Bacillati</taxon>
        <taxon>Actinomycetota</taxon>
        <taxon>Actinomycetes</taxon>
        <taxon>Kitasatosporales</taxon>
        <taxon>Streptomycetaceae</taxon>
        <taxon>Streptomyces</taxon>
    </lineage>
</organism>
<accession>A0A1E7JNM8</accession>
<dbReference type="OrthoDB" id="9801841at2"/>
<feature type="region of interest" description="Disordered" evidence="1">
    <location>
        <begin position="88"/>
        <end position="113"/>
    </location>
</feature>
<comment type="caution">
    <text evidence="3">The sequence shown here is derived from an EMBL/GenBank/DDBJ whole genome shotgun (WGS) entry which is preliminary data.</text>
</comment>
<feature type="compositionally biased region" description="Low complexity" evidence="1">
    <location>
        <begin position="88"/>
        <end position="103"/>
    </location>
</feature>
<feature type="transmembrane region" description="Helical" evidence="2">
    <location>
        <begin position="57"/>
        <end position="80"/>
    </location>
</feature>
<protein>
    <submittedName>
        <fullName evidence="3">Uncharacterized protein</fullName>
    </submittedName>
</protein>
<keyword evidence="2" id="KW-0812">Transmembrane</keyword>
<dbReference type="RefSeq" id="WP_070013048.1">
    <property type="nucleotide sequence ID" value="NZ_LJGS01000044.1"/>
</dbReference>
<reference evidence="3 4" key="1">
    <citation type="journal article" date="2016" name="Front. Microbiol.">
        <title>Comparative Genomics Analysis of Streptomyces Species Reveals Their Adaptation to the Marine Environment and Their Diversity at the Genomic Level.</title>
        <authorList>
            <person name="Tian X."/>
            <person name="Zhang Z."/>
            <person name="Yang T."/>
            <person name="Chen M."/>
            <person name="Li J."/>
            <person name="Chen F."/>
            <person name="Yang J."/>
            <person name="Li W."/>
            <person name="Zhang B."/>
            <person name="Zhang Z."/>
            <person name="Wu J."/>
            <person name="Zhang C."/>
            <person name="Long L."/>
            <person name="Xiao J."/>
        </authorList>
    </citation>
    <scope>NUCLEOTIDE SEQUENCE [LARGE SCALE GENOMIC DNA]</scope>
    <source>
        <strain evidence="3 4">SCSIO 10390</strain>
    </source>
</reference>
<gene>
    <name evidence="3" type="ORF">AN215_09460</name>
</gene>
<name>A0A1E7JNM8_9ACTN</name>
<dbReference type="STRING" id="933944.AN215_09460"/>
<dbReference type="Proteomes" id="UP000176087">
    <property type="component" value="Unassembled WGS sequence"/>
</dbReference>
<dbReference type="AlphaFoldDB" id="A0A1E7JNM8"/>
<evidence type="ECO:0000256" key="1">
    <source>
        <dbReference type="SAM" id="MobiDB-lite"/>
    </source>
</evidence>
<evidence type="ECO:0000313" key="4">
    <source>
        <dbReference type="Proteomes" id="UP000176087"/>
    </source>
</evidence>
<keyword evidence="2" id="KW-0472">Membrane</keyword>
<keyword evidence="2" id="KW-1133">Transmembrane helix</keyword>
<evidence type="ECO:0000256" key="2">
    <source>
        <dbReference type="SAM" id="Phobius"/>
    </source>
</evidence>
<dbReference type="EMBL" id="LJGT01000038">
    <property type="protein sequence ID" value="OEU89879.1"/>
    <property type="molecule type" value="Genomic_DNA"/>
</dbReference>
<sequence>MRAERREETATALREQLQAADAVIEAPEGLWERVREPREDVTPATSRELPGGRRRPLPMTVIAVAAAAVVFVVCGTWWLMSPSTLPGAVQGSSADSSGDSGTAEDSRDSRPITLRVHNVEKACQELRTLECALRVAKSPYELYADPGNSAGRVWHGDRLTAACVVTDGQMVTDEKGVSSTRWYRVERAGEGGDGKRFEGWLPGVRTRNTTEVRLCADGEKPRPYGN</sequence>